<organism evidence="1 2">
    <name type="scientific">Trifolium medium</name>
    <dbReference type="NCBI Taxonomy" id="97028"/>
    <lineage>
        <taxon>Eukaryota</taxon>
        <taxon>Viridiplantae</taxon>
        <taxon>Streptophyta</taxon>
        <taxon>Embryophyta</taxon>
        <taxon>Tracheophyta</taxon>
        <taxon>Spermatophyta</taxon>
        <taxon>Magnoliopsida</taxon>
        <taxon>eudicotyledons</taxon>
        <taxon>Gunneridae</taxon>
        <taxon>Pentapetalae</taxon>
        <taxon>rosids</taxon>
        <taxon>fabids</taxon>
        <taxon>Fabales</taxon>
        <taxon>Fabaceae</taxon>
        <taxon>Papilionoideae</taxon>
        <taxon>50 kb inversion clade</taxon>
        <taxon>NPAAA clade</taxon>
        <taxon>Hologalegina</taxon>
        <taxon>IRL clade</taxon>
        <taxon>Trifolieae</taxon>
        <taxon>Trifolium</taxon>
    </lineage>
</organism>
<accession>A0A392TM31</accession>
<evidence type="ECO:0000313" key="2">
    <source>
        <dbReference type="Proteomes" id="UP000265520"/>
    </source>
</evidence>
<feature type="non-terminal residue" evidence="1">
    <location>
        <position position="1"/>
    </location>
</feature>
<protein>
    <submittedName>
        <fullName evidence="1">Uncharacterized protein</fullName>
    </submittedName>
</protein>
<dbReference type="EMBL" id="LXQA010610243">
    <property type="protein sequence ID" value="MCI61988.1"/>
    <property type="molecule type" value="Genomic_DNA"/>
</dbReference>
<dbReference type="Proteomes" id="UP000265520">
    <property type="component" value="Unassembled WGS sequence"/>
</dbReference>
<comment type="caution">
    <text evidence="1">The sequence shown here is derived from an EMBL/GenBank/DDBJ whole genome shotgun (WGS) entry which is preliminary data.</text>
</comment>
<name>A0A392TM31_9FABA</name>
<keyword evidence="2" id="KW-1185">Reference proteome</keyword>
<evidence type="ECO:0000313" key="1">
    <source>
        <dbReference type="EMBL" id="MCI61988.1"/>
    </source>
</evidence>
<proteinExistence type="predicted"/>
<dbReference type="AlphaFoldDB" id="A0A392TM31"/>
<sequence>CCDGSRGGGTDGAAAAATLRAIAKQRNNCDAQQSSVEL</sequence>
<reference evidence="1 2" key="1">
    <citation type="journal article" date="2018" name="Front. Plant Sci.">
        <title>Red Clover (Trifolium pratense) and Zigzag Clover (T. medium) - A Picture of Genomic Similarities and Differences.</title>
        <authorList>
            <person name="Dluhosova J."/>
            <person name="Istvanek J."/>
            <person name="Nedelnik J."/>
            <person name="Repkova J."/>
        </authorList>
    </citation>
    <scope>NUCLEOTIDE SEQUENCE [LARGE SCALE GENOMIC DNA]</scope>
    <source>
        <strain evidence="2">cv. 10/8</strain>
        <tissue evidence="1">Leaf</tissue>
    </source>
</reference>